<dbReference type="InterPro" id="IPR003661">
    <property type="entry name" value="HisK_dim/P_dom"/>
</dbReference>
<feature type="region of interest" description="Disordered" evidence="8">
    <location>
        <begin position="1"/>
        <end position="24"/>
    </location>
</feature>
<proteinExistence type="predicted"/>
<keyword evidence="7" id="KW-0175">Coiled coil</keyword>
<accession>A0A2A8CYU6</accession>
<dbReference type="RefSeq" id="WP_098074910.1">
    <property type="nucleotide sequence ID" value="NZ_PDEQ01000003.1"/>
</dbReference>
<evidence type="ECO:0000256" key="1">
    <source>
        <dbReference type="ARBA" id="ARBA00000085"/>
    </source>
</evidence>
<dbReference type="FunFam" id="3.30.565.10:FF:000010">
    <property type="entry name" value="Sensor histidine kinase RcsC"/>
    <property type="match status" value="1"/>
</dbReference>
<dbReference type="SMART" id="SM00448">
    <property type="entry name" value="REC"/>
    <property type="match status" value="1"/>
</dbReference>
<protein>
    <recommendedName>
        <fullName evidence="2">histidine kinase</fullName>
        <ecNumber evidence="2">2.7.13.3</ecNumber>
    </recommendedName>
</protein>
<dbReference type="Pfam" id="PF02518">
    <property type="entry name" value="HATPase_c"/>
    <property type="match status" value="1"/>
</dbReference>
<evidence type="ECO:0000256" key="8">
    <source>
        <dbReference type="SAM" id="MobiDB-lite"/>
    </source>
</evidence>
<dbReference type="Pfam" id="PF00512">
    <property type="entry name" value="HisKA"/>
    <property type="match status" value="1"/>
</dbReference>
<evidence type="ECO:0000259" key="9">
    <source>
        <dbReference type="PROSITE" id="PS50109"/>
    </source>
</evidence>
<dbReference type="CDD" id="cd00082">
    <property type="entry name" value="HisKA"/>
    <property type="match status" value="1"/>
</dbReference>
<dbReference type="SUPFAM" id="SSF55874">
    <property type="entry name" value="ATPase domain of HSP90 chaperone/DNA topoisomerase II/histidine kinase"/>
    <property type="match status" value="1"/>
</dbReference>
<feature type="domain" description="Response regulatory" evidence="10">
    <location>
        <begin position="448"/>
        <end position="566"/>
    </location>
</feature>
<dbReference type="Proteomes" id="UP000220102">
    <property type="component" value="Unassembled WGS sequence"/>
</dbReference>
<dbReference type="CDD" id="cd00130">
    <property type="entry name" value="PAS"/>
    <property type="match status" value="1"/>
</dbReference>
<dbReference type="InterPro" id="IPR001789">
    <property type="entry name" value="Sig_transdc_resp-reg_receiver"/>
</dbReference>
<dbReference type="Gene3D" id="3.30.565.10">
    <property type="entry name" value="Histidine kinase-like ATPase, C-terminal domain"/>
    <property type="match status" value="1"/>
</dbReference>
<dbReference type="InterPro" id="IPR036890">
    <property type="entry name" value="HATPase_C_sf"/>
</dbReference>
<dbReference type="Gene3D" id="1.10.287.130">
    <property type="match status" value="1"/>
</dbReference>
<evidence type="ECO:0000256" key="2">
    <source>
        <dbReference type="ARBA" id="ARBA00012438"/>
    </source>
</evidence>
<feature type="domain" description="PAC" evidence="12">
    <location>
        <begin position="110"/>
        <end position="162"/>
    </location>
</feature>
<dbReference type="SMART" id="SM00086">
    <property type="entry name" value="PAC"/>
    <property type="match status" value="1"/>
</dbReference>
<dbReference type="PROSITE" id="PS50113">
    <property type="entry name" value="PAC"/>
    <property type="match status" value="1"/>
</dbReference>
<dbReference type="SUPFAM" id="SSF47384">
    <property type="entry name" value="Homodimeric domain of signal transducing histidine kinase"/>
    <property type="match status" value="1"/>
</dbReference>
<dbReference type="InterPro" id="IPR005467">
    <property type="entry name" value="His_kinase_dom"/>
</dbReference>
<evidence type="ECO:0000256" key="7">
    <source>
        <dbReference type="SAM" id="Coils"/>
    </source>
</evidence>
<sequence length="566" mass="63104">MSPSDRDFYPGQSRPSYDRIDLPEQEDEVKDLLKRSIEAANNSIVLTDPNQPDNPLIYINQGFLELTGYDEDEILGRNCRFLQIRPDGTTDNDQPAVRTLADAVKRGEHCRAVIRNYRKDGEMFWNELYLTPVYDNDGKLVNYIGVQNDITERVRLNETLERRVQERTQALETKTRELEHQRDALESAKEEAEAASRAKSTFLANMSHEIRTPLTAILGLADVIRAKSDGGHFDEHIRRIKSAGSRLMDTLSSLLTLAKLEAGNMEVDLQPVSVTDEAFEVVELFRERAEDKGLSLDFRVDPSARNAIAELDAGALNSALQNLISNAIKFTEDGEVEVSVSRLNHRPDEQIQIAVRDTGIGISNDFQPYLFEDFRQESDGLTREHEGSGLGLAITKQLVEAMGGSISVETEHGTGSTFTISFPITKNHSLEDAPDTEEAIAPEDGDARVLLVEDNDNTIFLVRDLLDKAVDLTVVRSASEALNVTAEANESFDLFLIDINLGSGGSGVDVLERLRRKDRYSDTPMVAVTAIAMPGDREKLLNRGFDAYLAKPFEARDLVSLVDQYL</sequence>
<dbReference type="InterPro" id="IPR004358">
    <property type="entry name" value="Sig_transdc_His_kin-like_C"/>
</dbReference>
<evidence type="ECO:0000256" key="4">
    <source>
        <dbReference type="ARBA" id="ARBA00022679"/>
    </source>
</evidence>
<dbReference type="Gene3D" id="3.30.450.20">
    <property type="entry name" value="PAS domain"/>
    <property type="match status" value="1"/>
</dbReference>
<dbReference type="InterPro" id="IPR036097">
    <property type="entry name" value="HisK_dim/P_sf"/>
</dbReference>
<dbReference type="GO" id="GO:0000155">
    <property type="term" value="F:phosphorelay sensor kinase activity"/>
    <property type="evidence" value="ECO:0007669"/>
    <property type="project" value="InterPro"/>
</dbReference>
<organism evidence="13 14">
    <name type="scientific">Longibacter salinarum</name>
    <dbReference type="NCBI Taxonomy" id="1850348"/>
    <lineage>
        <taxon>Bacteria</taxon>
        <taxon>Pseudomonadati</taxon>
        <taxon>Rhodothermota</taxon>
        <taxon>Rhodothermia</taxon>
        <taxon>Rhodothermales</taxon>
        <taxon>Salisaetaceae</taxon>
        <taxon>Longibacter</taxon>
    </lineage>
</organism>
<keyword evidence="3 6" id="KW-0597">Phosphoprotein</keyword>
<dbReference type="GO" id="GO:0009927">
    <property type="term" value="F:histidine phosphotransfer kinase activity"/>
    <property type="evidence" value="ECO:0007669"/>
    <property type="project" value="TreeGrafter"/>
</dbReference>
<dbReference type="AlphaFoldDB" id="A0A2A8CYU6"/>
<dbReference type="InterPro" id="IPR003594">
    <property type="entry name" value="HATPase_dom"/>
</dbReference>
<dbReference type="PROSITE" id="PS50109">
    <property type="entry name" value="HIS_KIN"/>
    <property type="match status" value="1"/>
</dbReference>
<dbReference type="EMBL" id="PDEQ01000003">
    <property type="protein sequence ID" value="PEN13747.1"/>
    <property type="molecule type" value="Genomic_DNA"/>
</dbReference>
<feature type="coiled-coil region" evidence="7">
    <location>
        <begin position="157"/>
        <end position="205"/>
    </location>
</feature>
<dbReference type="OrthoDB" id="9809670at2"/>
<dbReference type="EC" id="2.7.13.3" evidence="2"/>
<dbReference type="InterPro" id="IPR011006">
    <property type="entry name" value="CheY-like_superfamily"/>
</dbReference>
<dbReference type="PRINTS" id="PR00344">
    <property type="entry name" value="BCTRLSENSOR"/>
</dbReference>
<dbReference type="CDD" id="cd16922">
    <property type="entry name" value="HATPase_EvgS-ArcB-TorS-like"/>
    <property type="match status" value="1"/>
</dbReference>
<comment type="catalytic activity">
    <reaction evidence="1">
        <text>ATP + protein L-histidine = ADP + protein N-phospho-L-histidine.</text>
        <dbReference type="EC" id="2.7.13.3"/>
    </reaction>
</comment>
<dbReference type="InterPro" id="IPR000700">
    <property type="entry name" value="PAS-assoc_C"/>
</dbReference>
<dbReference type="PANTHER" id="PTHR43047">
    <property type="entry name" value="TWO-COMPONENT HISTIDINE PROTEIN KINASE"/>
    <property type="match status" value="1"/>
</dbReference>
<evidence type="ECO:0000256" key="3">
    <source>
        <dbReference type="ARBA" id="ARBA00022553"/>
    </source>
</evidence>
<dbReference type="SUPFAM" id="SSF52172">
    <property type="entry name" value="CheY-like"/>
    <property type="match status" value="1"/>
</dbReference>
<evidence type="ECO:0000256" key="6">
    <source>
        <dbReference type="PROSITE-ProRule" id="PRU00169"/>
    </source>
</evidence>
<keyword evidence="5" id="KW-0418">Kinase</keyword>
<dbReference type="NCBIfam" id="TIGR00229">
    <property type="entry name" value="sensory_box"/>
    <property type="match status" value="1"/>
</dbReference>
<dbReference type="InterPro" id="IPR001610">
    <property type="entry name" value="PAC"/>
</dbReference>
<feature type="modified residue" description="4-aspartylphosphate" evidence="6">
    <location>
        <position position="498"/>
    </location>
</feature>
<dbReference type="SMART" id="SM00388">
    <property type="entry name" value="HisKA"/>
    <property type="match status" value="1"/>
</dbReference>
<dbReference type="PANTHER" id="PTHR43047:SF72">
    <property type="entry name" value="OSMOSENSING HISTIDINE PROTEIN KINASE SLN1"/>
    <property type="match status" value="1"/>
</dbReference>
<keyword evidence="4" id="KW-0808">Transferase</keyword>
<evidence type="ECO:0000313" key="14">
    <source>
        <dbReference type="Proteomes" id="UP000220102"/>
    </source>
</evidence>
<evidence type="ECO:0000313" key="13">
    <source>
        <dbReference type="EMBL" id="PEN13747.1"/>
    </source>
</evidence>
<comment type="caution">
    <text evidence="13">The sequence shown here is derived from an EMBL/GenBank/DDBJ whole genome shotgun (WGS) entry which is preliminary data.</text>
</comment>
<gene>
    <name evidence="13" type="ORF">CRI94_06645</name>
</gene>
<dbReference type="SMART" id="SM00387">
    <property type="entry name" value="HATPase_c"/>
    <property type="match status" value="1"/>
</dbReference>
<dbReference type="PROSITE" id="PS50112">
    <property type="entry name" value="PAS"/>
    <property type="match status" value="1"/>
</dbReference>
<dbReference type="InterPro" id="IPR000014">
    <property type="entry name" value="PAS"/>
</dbReference>
<evidence type="ECO:0000256" key="5">
    <source>
        <dbReference type="ARBA" id="ARBA00022777"/>
    </source>
</evidence>
<dbReference type="Gene3D" id="3.40.50.2300">
    <property type="match status" value="1"/>
</dbReference>
<dbReference type="InterPro" id="IPR035965">
    <property type="entry name" value="PAS-like_dom_sf"/>
</dbReference>
<dbReference type="GO" id="GO:0005886">
    <property type="term" value="C:plasma membrane"/>
    <property type="evidence" value="ECO:0007669"/>
    <property type="project" value="TreeGrafter"/>
</dbReference>
<evidence type="ECO:0000259" key="11">
    <source>
        <dbReference type="PROSITE" id="PS50112"/>
    </source>
</evidence>
<evidence type="ECO:0000259" key="10">
    <source>
        <dbReference type="PROSITE" id="PS50110"/>
    </source>
</evidence>
<keyword evidence="14" id="KW-1185">Reference proteome</keyword>
<feature type="domain" description="Histidine kinase" evidence="9">
    <location>
        <begin position="205"/>
        <end position="426"/>
    </location>
</feature>
<dbReference type="Pfam" id="PF13426">
    <property type="entry name" value="PAS_9"/>
    <property type="match status" value="1"/>
</dbReference>
<dbReference type="SUPFAM" id="SSF55785">
    <property type="entry name" value="PYP-like sensor domain (PAS domain)"/>
    <property type="match status" value="1"/>
</dbReference>
<reference evidence="13 14" key="1">
    <citation type="submission" date="2017-10" db="EMBL/GenBank/DDBJ databases">
        <title>Draft genome of Longibacter Salinarum.</title>
        <authorList>
            <person name="Goh K.M."/>
            <person name="Shamsir M.S."/>
            <person name="Lim S.W."/>
        </authorList>
    </citation>
    <scope>NUCLEOTIDE SEQUENCE [LARGE SCALE GENOMIC DNA]</scope>
    <source>
        <strain evidence="13 14">KCTC 52045</strain>
    </source>
</reference>
<feature type="domain" description="PAS" evidence="11">
    <location>
        <begin position="29"/>
        <end position="107"/>
    </location>
</feature>
<name>A0A2A8CYU6_9BACT</name>
<dbReference type="PROSITE" id="PS50110">
    <property type="entry name" value="RESPONSE_REGULATORY"/>
    <property type="match status" value="1"/>
</dbReference>
<dbReference type="Pfam" id="PF00072">
    <property type="entry name" value="Response_reg"/>
    <property type="match status" value="1"/>
</dbReference>
<evidence type="ECO:0000259" key="12">
    <source>
        <dbReference type="PROSITE" id="PS50113"/>
    </source>
</evidence>